<keyword evidence="1" id="KW-0472">Membrane</keyword>
<comment type="caution">
    <text evidence="2">The sequence shown here is derived from an EMBL/GenBank/DDBJ whole genome shotgun (WGS) entry which is preliminary data.</text>
</comment>
<dbReference type="EMBL" id="JBHTAC010000037">
    <property type="protein sequence ID" value="MFC7246286.1"/>
    <property type="molecule type" value="Genomic_DNA"/>
</dbReference>
<dbReference type="Proteomes" id="UP001596392">
    <property type="component" value="Unassembled WGS sequence"/>
</dbReference>
<feature type="transmembrane region" description="Helical" evidence="1">
    <location>
        <begin position="6"/>
        <end position="31"/>
    </location>
</feature>
<evidence type="ECO:0000256" key="1">
    <source>
        <dbReference type="SAM" id="Phobius"/>
    </source>
</evidence>
<keyword evidence="1" id="KW-0812">Transmembrane</keyword>
<accession>A0ABW2H228</accession>
<gene>
    <name evidence="2" type="ORF">ACFQO7_27740</name>
</gene>
<evidence type="ECO:0000313" key="3">
    <source>
        <dbReference type="Proteomes" id="UP001596392"/>
    </source>
</evidence>
<protein>
    <submittedName>
        <fullName evidence="2">Uncharacterized protein</fullName>
    </submittedName>
</protein>
<evidence type="ECO:0000313" key="2">
    <source>
        <dbReference type="EMBL" id="MFC7246286.1"/>
    </source>
</evidence>
<name>A0ABW2H228_9ACTN</name>
<organism evidence="2 3">
    <name type="scientific">Catellatospora aurea</name>
    <dbReference type="NCBI Taxonomy" id="1337874"/>
    <lineage>
        <taxon>Bacteria</taxon>
        <taxon>Bacillati</taxon>
        <taxon>Actinomycetota</taxon>
        <taxon>Actinomycetes</taxon>
        <taxon>Micromonosporales</taxon>
        <taxon>Micromonosporaceae</taxon>
        <taxon>Catellatospora</taxon>
    </lineage>
</organism>
<proteinExistence type="predicted"/>
<reference evidence="3" key="1">
    <citation type="journal article" date="2019" name="Int. J. Syst. Evol. Microbiol.">
        <title>The Global Catalogue of Microorganisms (GCM) 10K type strain sequencing project: providing services to taxonomists for standard genome sequencing and annotation.</title>
        <authorList>
            <consortium name="The Broad Institute Genomics Platform"/>
            <consortium name="The Broad Institute Genome Sequencing Center for Infectious Disease"/>
            <person name="Wu L."/>
            <person name="Ma J."/>
        </authorList>
    </citation>
    <scope>NUCLEOTIDE SEQUENCE [LARGE SCALE GENOMIC DNA]</scope>
    <source>
        <strain evidence="3">CGMCC 1.9106</strain>
    </source>
</reference>
<feature type="transmembrane region" description="Helical" evidence="1">
    <location>
        <begin position="69"/>
        <end position="87"/>
    </location>
</feature>
<keyword evidence="1" id="KW-1133">Transmembrane helix</keyword>
<feature type="transmembrane region" description="Helical" evidence="1">
    <location>
        <begin position="43"/>
        <end position="63"/>
    </location>
</feature>
<dbReference type="RefSeq" id="WP_360529764.1">
    <property type="nucleotide sequence ID" value="NZ_JBHTAC010000037.1"/>
</dbReference>
<keyword evidence="3" id="KW-1185">Reference proteome</keyword>
<sequence length="90" mass="9126">MSAGEVLLWALLGLAALAILAFAGIVAKFVLKAAMSYARRKPPQAAAFFAIPGALATFVATFFGAGLPLAMAIGITTGLAVFLLVAMELG</sequence>